<dbReference type="EMBL" id="CP071793">
    <property type="protein sequence ID" value="QTD52683.1"/>
    <property type="molecule type" value="Genomic_DNA"/>
</dbReference>
<dbReference type="InterPro" id="IPR014001">
    <property type="entry name" value="Helicase_ATP-bd"/>
</dbReference>
<gene>
    <name evidence="12" type="ORF">J3U87_09425</name>
</gene>
<evidence type="ECO:0000313" key="13">
    <source>
        <dbReference type="Proteomes" id="UP000663929"/>
    </source>
</evidence>
<dbReference type="KEGG" id="scor:J3U87_09425"/>
<dbReference type="Pfam" id="PF23234">
    <property type="entry name" value="WHD_4th_Lhr"/>
    <property type="match status" value="1"/>
</dbReference>
<sequence>MHDFSFHPAVQHWFSHRFQTPTQPQERGWPAIQSGANTLIAAPTGSGKTLAAFLASLDRLFRQAVAGELTDATKVVYISPLRALSNDIHKNLAEPLAGIAESMEKLGYGNPQVRTAIRTGDTTANQRQAILRRPPHILVTTPESLYLLLTSRLGRVVLSTVETVIVDEIHALADNRRGTHLALSLERLQHLTGRRLQRIGLSATQKPMSRVAGFLVGETAKNSDGTPDCRIIDESRTRDLDLALALPDSPLEAVMAAEVWSEIYRRLVSLIQGHRTTLIFVNTRRLAERVTFNLREQLGEDVVAAHHGSLSADRRVDVENRLKTGRLKAIVATASLELGIDIGHVDLVCQLGCPRTIAAVLQRIGRSGHYFGGVPKGRIFPLSRDELIEAIAMIRAIHQQRLDPLLIPENPLDILAQQIVAASANEDWTEDDLFALVRQAWSYRTLKRSDFDQVVRMLADGITTKRGRRGAHIFHDGVNGMIKGRKGARLAALTSGGAIPDLADYQVLLEPSGTFIGTLNEDFAIESMPGDVFQLGNNSWRIRKIDTGRVLVEDAQGQPPSIPFWLGEAPSRGQELSLAVSQFREESTRYLGDPKAFTQWIVAQVPMPDCTAEQLHDYLAATQKALGAMPSQNHLVLERFFDESGGMQLVIHAPFGSRLNRAWGLALRKRFCRSFNFELQAAATEDAIVLSLGPKHAFPLDEVFDYLHPKSARDVLVQALLDAPMFQTRWRWNATRSLAMLRMRGGKRIPPQIQRMEAEDLIAVVFPDQLACLENIAGDREVPDHPLVTQTIDDCLFEAMDVDGLEALLTRIVGNDVRKMAVDVPEPSPMAHEVLNAKPYAFLDDAPLEERRTQAVSLRRSVSLDQTQEPGLLDAAAIATVRDQVWPQPESLDEVHEALIHLGGMRGEELAQQTEAAFWSASLEELIDQKRAAWFRTSEAADGNVLAIAAERLPLWRTLFPEGTTDTPLAAPRHLQGVPWDTQSALVDLVRARMEVAGPQTAATLAEALGQEVADLDAALLALEAEGMVLRGAFDPTLSGLQWCNRRLLARIHHLTLQRLRAEIRPVSLQDFMRFLFHWQHVLPDQKARDQEALADVLEQLEGFESAAASWEEAILPLRCHQYMPAWLDRLCESGEISWGRMNPPDSPSGRGFTSGPLRTTPMTLFFRGNADIWQRPVEGEPELSGYANAVYEVLTARGAVFFHEIQKLCGLLATQVESGLGELAALGLVHSDSYKGLRSLLLPANRKPLPDRPRPGRRARGRGFHPQSLAYAGRWSLLNPSEGDPTEAQDDGGAEAQETFEQNAQAERWEYQARVLLLRYGIVFRKLIQRESQAPPWRELLRIYRHWEAVGEIRGGHFVAGCSGEHFALPEAIGTLRKVRRSEPDSRLVVVNACDPLNQCGWLLPGIAVERQVANRIAFRDGIPVAAWISGKLVTFAGQDCDERELLRVLAPARRPARAM</sequence>
<evidence type="ECO:0000256" key="2">
    <source>
        <dbReference type="ARBA" id="ARBA00022763"/>
    </source>
</evidence>
<dbReference type="InterPro" id="IPR003593">
    <property type="entry name" value="AAA+_ATPase"/>
</dbReference>
<dbReference type="SMART" id="SM00490">
    <property type="entry name" value="HELICc"/>
    <property type="match status" value="1"/>
</dbReference>
<evidence type="ECO:0000256" key="7">
    <source>
        <dbReference type="ARBA" id="ARBA00023204"/>
    </source>
</evidence>
<dbReference type="Pfam" id="PF23235">
    <property type="entry name" value="WHD_3rd_Lhr"/>
    <property type="match status" value="1"/>
</dbReference>
<dbReference type="InterPro" id="IPR013701">
    <property type="entry name" value="Lhr-like_DEAD/DEAH_assoc"/>
</dbReference>
<organism evidence="12 13">
    <name type="scientific">Sulfidibacter corallicola</name>
    <dbReference type="NCBI Taxonomy" id="2818388"/>
    <lineage>
        <taxon>Bacteria</taxon>
        <taxon>Pseudomonadati</taxon>
        <taxon>Acidobacteriota</taxon>
        <taxon>Holophagae</taxon>
        <taxon>Acanthopleuribacterales</taxon>
        <taxon>Acanthopleuribacteraceae</taxon>
        <taxon>Sulfidibacter</taxon>
    </lineage>
</organism>
<feature type="domain" description="Helicase C-terminal" evidence="11">
    <location>
        <begin position="262"/>
        <end position="413"/>
    </location>
</feature>
<dbReference type="InterPro" id="IPR027417">
    <property type="entry name" value="P-loop_NTPase"/>
</dbReference>
<dbReference type="Proteomes" id="UP000663929">
    <property type="component" value="Chromosome"/>
</dbReference>
<dbReference type="PROSITE" id="PS51192">
    <property type="entry name" value="HELICASE_ATP_BIND_1"/>
    <property type="match status" value="1"/>
</dbReference>
<evidence type="ECO:0000256" key="8">
    <source>
        <dbReference type="ARBA" id="ARBA00023235"/>
    </source>
</evidence>
<dbReference type="Pfam" id="PF08494">
    <property type="entry name" value="DEAD_assoc"/>
    <property type="match status" value="1"/>
</dbReference>
<dbReference type="GO" id="GO:0006281">
    <property type="term" value="P:DNA repair"/>
    <property type="evidence" value="ECO:0007669"/>
    <property type="project" value="UniProtKB-KW"/>
</dbReference>
<evidence type="ECO:0000256" key="5">
    <source>
        <dbReference type="ARBA" id="ARBA00022840"/>
    </source>
</evidence>
<evidence type="ECO:0000256" key="3">
    <source>
        <dbReference type="ARBA" id="ARBA00022801"/>
    </source>
</evidence>
<keyword evidence="13" id="KW-1185">Reference proteome</keyword>
<evidence type="ECO:0000256" key="6">
    <source>
        <dbReference type="ARBA" id="ARBA00023125"/>
    </source>
</evidence>
<dbReference type="Pfam" id="PF00271">
    <property type="entry name" value="Helicase_C"/>
    <property type="match status" value="1"/>
</dbReference>
<dbReference type="Pfam" id="PF00270">
    <property type="entry name" value="DEAD"/>
    <property type="match status" value="1"/>
</dbReference>
<keyword evidence="5" id="KW-0067">ATP-binding</keyword>
<dbReference type="RefSeq" id="WP_237382787.1">
    <property type="nucleotide sequence ID" value="NZ_CP071793.1"/>
</dbReference>
<keyword evidence="6" id="KW-0238">DNA-binding</keyword>
<name>A0A8A4TT62_SULCO</name>
<dbReference type="GO" id="GO:0005524">
    <property type="term" value="F:ATP binding"/>
    <property type="evidence" value="ECO:0007669"/>
    <property type="project" value="UniProtKB-KW"/>
</dbReference>
<evidence type="ECO:0000256" key="1">
    <source>
        <dbReference type="ARBA" id="ARBA00022741"/>
    </source>
</evidence>
<dbReference type="InterPro" id="IPR055368">
    <property type="entry name" value="WH3_Lhr"/>
</dbReference>
<dbReference type="InterPro" id="IPR052511">
    <property type="entry name" value="ATP-dep_Helicase"/>
</dbReference>
<dbReference type="InterPro" id="IPR011545">
    <property type="entry name" value="DEAD/DEAH_box_helicase_dom"/>
</dbReference>
<evidence type="ECO:0000313" key="12">
    <source>
        <dbReference type="EMBL" id="QTD52683.1"/>
    </source>
</evidence>
<keyword evidence="7" id="KW-0234">DNA repair</keyword>
<dbReference type="InterPro" id="IPR055367">
    <property type="entry name" value="WH4_Lhr"/>
</dbReference>
<dbReference type="Gene3D" id="3.40.50.300">
    <property type="entry name" value="P-loop containing nucleotide triphosphate hydrolases"/>
    <property type="match status" value="2"/>
</dbReference>
<dbReference type="CDD" id="cd18796">
    <property type="entry name" value="SF2_C_LHR"/>
    <property type="match status" value="1"/>
</dbReference>
<evidence type="ECO:0000259" key="11">
    <source>
        <dbReference type="PROSITE" id="PS51194"/>
    </source>
</evidence>
<protein>
    <submittedName>
        <fullName evidence="12">DEAD/DEAH box helicase</fullName>
    </submittedName>
</protein>
<dbReference type="InterPro" id="IPR001650">
    <property type="entry name" value="Helicase_C-like"/>
</dbReference>
<keyword evidence="8" id="KW-0413">Isomerase</keyword>
<dbReference type="SMART" id="SM00487">
    <property type="entry name" value="DEXDc"/>
    <property type="match status" value="1"/>
</dbReference>
<dbReference type="Pfam" id="PF19306">
    <property type="entry name" value="WHD_Lhr"/>
    <property type="match status" value="1"/>
</dbReference>
<accession>A0A8A4TT62</accession>
<evidence type="ECO:0000256" key="4">
    <source>
        <dbReference type="ARBA" id="ARBA00022806"/>
    </source>
</evidence>
<evidence type="ECO:0000256" key="9">
    <source>
        <dbReference type="SAM" id="MobiDB-lite"/>
    </source>
</evidence>
<dbReference type="PROSITE" id="PS51194">
    <property type="entry name" value="HELICASE_CTER"/>
    <property type="match status" value="1"/>
</dbReference>
<dbReference type="GO" id="GO:0016887">
    <property type="term" value="F:ATP hydrolysis activity"/>
    <property type="evidence" value="ECO:0007669"/>
    <property type="project" value="TreeGrafter"/>
</dbReference>
<keyword evidence="2" id="KW-0227">DNA damage</keyword>
<dbReference type="GO" id="GO:0003677">
    <property type="term" value="F:DNA binding"/>
    <property type="evidence" value="ECO:0007669"/>
    <property type="project" value="UniProtKB-KW"/>
</dbReference>
<keyword evidence="3" id="KW-0378">Hydrolase</keyword>
<keyword evidence="1" id="KW-0547">Nucleotide-binding</keyword>
<dbReference type="PANTHER" id="PTHR47962">
    <property type="entry name" value="ATP-DEPENDENT HELICASE LHR-RELATED-RELATED"/>
    <property type="match status" value="1"/>
</dbReference>
<feature type="region of interest" description="Disordered" evidence="9">
    <location>
        <begin position="1246"/>
        <end position="1265"/>
    </location>
</feature>
<dbReference type="SUPFAM" id="SSF52540">
    <property type="entry name" value="P-loop containing nucleoside triphosphate hydrolases"/>
    <property type="match status" value="1"/>
</dbReference>
<evidence type="ECO:0000259" key="10">
    <source>
        <dbReference type="PROSITE" id="PS51192"/>
    </source>
</evidence>
<dbReference type="GO" id="GO:0004386">
    <property type="term" value="F:helicase activity"/>
    <property type="evidence" value="ECO:0007669"/>
    <property type="project" value="UniProtKB-KW"/>
</dbReference>
<reference evidence="12" key="1">
    <citation type="submission" date="2021-03" db="EMBL/GenBank/DDBJ databases">
        <title>Acanthopleuribacteraceae sp. M133.</title>
        <authorList>
            <person name="Wang G."/>
        </authorList>
    </citation>
    <scope>NUCLEOTIDE SEQUENCE</scope>
    <source>
        <strain evidence="12">M133</strain>
    </source>
</reference>
<dbReference type="SMART" id="SM00382">
    <property type="entry name" value="AAA"/>
    <property type="match status" value="1"/>
</dbReference>
<keyword evidence="4 12" id="KW-0347">Helicase</keyword>
<proteinExistence type="predicted"/>
<dbReference type="CDD" id="cd17922">
    <property type="entry name" value="DEXHc_LHR-like"/>
    <property type="match status" value="1"/>
</dbReference>
<feature type="domain" description="Helicase ATP-binding" evidence="10">
    <location>
        <begin position="29"/>
        <end position="223"/>
    </location>
</feature>
<dbReference type="InterPro" id="IPR045628">
    <property type="entry name" value="Lhr_WH_dom"/>
</dbReference>
<dbReference type="PANTHER" id="PTHR47962:SF5">
    <property type="entry name" value="ATP-DEPENDENT HELICASE LHR-RELATED"/>
    <property type="match status" value="1"/>
</dbReference>